<feature type="compositionally biased region" description="Basic residues" evidence="1">
    <location>
        <begin position="30"/>
        <end position="41"/>
    </location>
</feature>
<dbReference type="SUPFAM" id="SSF81383">
    <property type="entry name" value="F-box domain"/>
    <property type="match status" value="1"/>
</dbReference>
<organism evidence="3 4">
    <name type="scientific">Eleusine coracana subsp. coracana</name>
    <dbReference type="NCBI Taxonomy" id="191504"/>
    <lineage>
        <taxon>Eukaryota</taxon>
        <taxon>Viridiplantae</taxon>
        <taxon>Streptophyta</taxon>
        <taxon>Embryophyta</taxon>
        <taxon>Tracheophyta</taxon>
        <taxon>Spermatophyta</taxon>
        <taxon>Magnoliopsida</taxon>
        <taxon>Liliopsida</taxon>
        <taxon>Poales</taxon>
        <taxon>Poaceae</taxon>
        <taxon>PACMAD clade</taxon>
        <taxon>Chloridoideae</taxon>
        <taxon>Cynodonteae</taxon>
        <taxon>Eleusininae</taxon>
        <taxon>Eleusine</taxon>
    </lineage>
</organism>
<evidence type="ECO:0000313" key="4">
    <source>
        <dbReference type="Proteomes" id="UP001054889"/>
    </source>
</evidence>
<dbReference type="PANTHER" id="PTHR36140">
    <property type="entry name" value="F-BOX DOMAIN-CONTAINING PROTEIN-RELATED"/>
    <property type="match status" value="1"/>
</dbReference>
<reference evidence="3" key="2">
    <citation type="submission" date="2021-12" db="EMBL/GenBank/DDBJ databases">
        <title>Resequencing data analysis of finger millet.</title>
        <authorList>
            <person name="Hatakeyama M."/>
            <person name="Aluri S."/>
            <person name="Balachadran M.T."/>
            <person name="Sivarajan S.R."/>
            <person name="Poveda L."/>
            <person name="Shimizu-Inatsugi R."/>
            <person name="Schlapbach R."/>
            <person name="Sreeman S.M."/>
            <person name="Shimizu K.K."/>
        </authorList>
    </citation>
    <scope>NUCLEOTIDE SEQUENCE</scope>
</reference>
<dbReference type="AlphaFoldDB" id="A0AAV5BZ02"/>
<dbReference type="EMBL" id="BQKI01000003">
    <property type="protein sequence ID" value="GJM91619.1"/>
    <property type="molecule type" value="Genomic_DNA"/>
</dbReference>
<proteinExistence type="predicted"/>
<dbReference type="Proteomes" id="UP001054889">
    <property type="component" value="Unassembled WGS sequence"/>
</dbReference>
<evidence type="ECO:0000259" key="2">
    <source>
        <dbReference type="SMART" id="SM00256"/>
    </source>
</evidence>
<evidence type="ECO:0000256" key="1">
    <source>
        <dbReference type="SAM" id="MobiDB-lite"/>
    </source>
</evidence>
<keyword evidence="4" id="KW-1185">Reference proteome</keyword>
<dbReference type="PANTHER" id="PTHR36140:SF10">
    <property type="entry name" value="F-BOX DOMAIN-CONTAINING PROTEIN"/>
    <property type="match status" value="1"/>
</dbReference>
<gene>
    <name evidence="3" type="primary">ga08014</name>
    <name evidence="3" type="ORF">PR202_ga08014</name>
</gene>
<feature type="region of interest" description="Disordered" evidence="1">
    <location>
        <begin position="1"/>
        <end position="53"/>
    </location>
</feature>
<reference evidence="3" key="1">
    <citation type="journal article" date="2018" name="DNA Res.">
        <title>Multiple hybrid de novo genome assembly of finger millet, an orphan allotetraploid crop.</title>
        <authorList>
            <person name="Hatakeyama M."/>
            <person name="Aluri S."/>
            <person name="Balachadran M.T."/>
            <person name="Sivarajan S.R."/>
            <person name="Patrignani A."/>
            <person name="Gruter S."/>
            <person name="Poveda L."/>
            <person name="Shimizu-Inatsugi R."/>
            <person name="Baeten J."/>
            <person name="Francoijs K.J."/>
            <person name="Nataraja K.N."/>
            <person name="Reddy Y.A.N."/>
            <person name="Phadnis S."/>
            <person name="Ravikumar R.L."/>
            <person name="Schlapbach R."/>
            <person name="Sreeman S.M."/>
            <person name="Shimizu K.K."/>
        </authorList>
    </citation>
    <scope>NUCLEOTIDE SEQUENCE</scope>
</reference>
<dbReference type="InterPro" id="IPR001810">
    <property type="entry name" value="F-box_dom"/>
</dbReference>
<dbReference type="Pfam" id="PF12937">
    <property type="entry name" value="F-box-like"/>
    <property type="match status" value="1"/>
</dbReference>
<comment type="caution">
    <text evidence="3">The sequence shown here is derived from an EMBL/GenBank/DDBJ whole genome shotgun (WGS) entry which is preliminary data.</text>
</comment>
<feature type="compositionally biased region" description="Basic residues" evidence="1">
    <location>
        <begin position="1"/>
        <end position="11"/>
    </location>
</feature>
<evidence type="ECO:0000313" key="3">
    <source>
        <dbReference type="EMBL" id="GJM91619.1"/>
    </source>
</evidence>
<dbReference type="Gene3D" id="1.20.1280.50">
    <property type="match status" value="1"/>
</dbReference>
<accession>A0AAV5BZ02</accession>
<sequence length="294" mass="31909">MQPPRRTRRSTRSYSVAAAEPSSNRGWLAARRKPSKKRARRTATTIADGEEDDGTPLTDEILVGIFAGLPDLADIVRAAATCRRWRSLVSGESAFISRDSRRTRGIFLCGLALGFFYTDRKGAVPRFTPTASASRRLGLRQPSLNELVDGLDDGLFDSSRLKQMAAMTGAGVVVGNTVYWHARTKVFGLHLDTLVAEHVDMPENGHRRHNPAVNTMLGVSPDGRLRTIQVIEHVPAGLSTTAGEQSVALGINTRSATGGMWDAQEVIPVVQSLPAEAKCVKLRWVGENSGGRLL</sequence>
<dbReference type="SMART" id="SM00256">
    <property type="entry name" value="FBOX"/>
    <property type="match status" value="1"/>
</dbReference>
<name>A0AAV5BZ02_ELECO</name>
<feature type="domain" description="F-box" evidence="2">
    <location>
        <begin position="57"/>
        <end position="98"/>
    </location>
</feature>
<protein>
    <recommendedName>
        <fullName evidence="2">F-box domain-containing protein</fullName>
    </recommendedName>
</protein>
<dbReference type="InterPro" id="IPR036047">
    <property type="entry name" value="F-box-like_dom_sf"/>
</dbReference>